<dbReference type="Proteomes" id="UP001149009">
    <property type="component" value="Unassembled WGS sequence"/>
</dbReference>
<evidence type="ECO:0000259" key="1">
    <source>
        <dbReference type="PROSITE" id="PS51819"/>
    </source>
</evidence>
<accession>A0A9X3B0K5</accession>
<dbReference type="AlphaFoldDB" id="A0A9X3B0K5"/>
<dbReference type="EMBL" id="JAODNV010000017">
    <property type="protein sequence ID" value="MCT8991594.1"/>
    <property type="molecule type" value="Genomic_DNA"/>
</dbReference>
<dbReference type="InterPro" id="IPR037523">
    <property type="entry name" value="VOC_core"/>
</dbReference>
<organism evidence="2 3">
    <name type="scientific">Chelativorans petroleitrophicus</name>
    <dbReference type="NCBI Taxonomy" id="2975484"/>
    <lineage>
        <taxon>Bacteria</taxon>
        <taxon>Pseudomonadati</taxon>
        <taxon>Pseudomonadota</taxon>
        <taxon>Alphaproteobacteria</taxon>
        <taxon>Hyphomicrobiales</taxon>
        <taxon>Phyllobacteriaceae</taxon>
        <taxon>Chelativorans</taxon>
    </lineage>
</organism>
<evidence type="ECO:0000313" key="2">
    <source>
        <dbReference type="EMBL" id="MCT8991594.1"/>
    </source>
</evidence>
<keyword evidence="3" id="KW-1185">Reference proteome</keyword>
<dbReference type="SUPFAM" id="SSF54593">
    <property type="entry name" value="Glyoxalase/Bleomycin resistance protein/Dihydroxybiphenyl dioxygenase"/>
    <property type="match status" value="1"/>
</dbReference>
<dbReference type="RefSeq" id="WP_261516526.1">
    <property type="nucleotide sequence ID" value="NZ_JAODNV010000017.1"/>
</dbReference>
<proteinExistence type="predicted"/>
<dbReference type="InterPro" id="IPR004360">
    <property type="entry name" value="Glyas_Fos-R_dOase_dom"/>
</dbReference>
<dbReference type="Gene3D" id="3.30.720.110">
    <property type="match status" value="1"/>
</dbReference>
<dbReference type="Pfam" id="PF00903">
    <property type="entry name" value="Glyoxalase"/>
    <property type="match status" value="1"/>
</dbReference>
<gene>
    <name evidence="2" type="ORF">NYR54_15050</name>
</gene>
<protein>
    <submittedName>
        <fullName evidence="2">VOC family protein</fullName>
    </submittedName>
</protein>
<feature type="domain" description="VOC" evidence="1">
    <location>
        <begin position="5"/>
        <end position="126"/>
    </location>
</feature>
<evidence type="ECO:0000313" key="3">
    <source>
        <dbReference type="Proteomes" id="UP001149009"/>
    </source>
</evidence>
<dbReference type="Gene3D" id="3.30.720.120">
    <property type="match status" value="1"/>
</dbReference>
<name>A0A9X3B0K5_9HYPH</name>
<sequence>MPASKIHRTMYNIAADDLAAMRDFYGTLFELDIIYESDWYIVMVPSDGPRFELGIISRSSEVTPEIARRSFGGGYLTFVVDDVLIAFERAEAMGADVLEPPTDMFYGQRRMLLRDPVGTLLDISSPVPVATA</sequence>
<dbReference type="InterPro" id="IPR029068">
    <property type="entry name" value="Glyas_Bleomycin-R_OHBP_Dase"/>
</dbReference>
<dbReference type="PROSITE" id="PS51819">
    <property type="entry name" value="VOC"/>
    <property type="match status" value="1"/>
</dbReference>
<comment type="caution">
    <text evidence="2">The sequence shown here is derived from an EMBL/GenBank/DDBJ whole genome shotgun (WGS) entry which is preliminary data.</text>
</comment>
<reference evidence="2" key="1">
    <citation type="submission" date="2022-08" db="EMBL/GenBank/DDBJ databases">
        <title>Chelativorans sichuanense sp. nov., a paraffin oil-degrading bacterium isolated from a mixture of oil-based drill cuttings and paddy soil.</title>
        <authorList>
            <person name="Yu J."/>
            <person name="Liu H."/>
            <person name="Chen Q."/>
        </authorList>
    </citation>
    <scope>NUCLEOTIDE SEQUENCE</scope>
    <source>
        <strain evidence="2">SCAU 2101</strain>
    </source>
</reference>